<accession>C0GE69</accession>
<organism evidence="1 2">
    <name type="scientific">Dethiobacter alkaliphilus AHT 1</name>
    <dbReference type="NCBI Taxonomy" id="555088"/>
    <lineage>
        <taxon>Bacteria</taxon>
        <taxon>Bacillati</taxon>
        <taxon>Bacillota</taxon>
        <taxon>Dethiobacteria</taxon>
        <taxon>Dethiobacterales</taxon>
        <taxon>Dethiobacteraceae</taxon>
        <taxon>Dethiobacter</taxon>
    </lineage>
</organism>
<keyword evidence="2" id="KW-1185">Reference proteome</keyword>
<dbReference type="Proteomes" id="UP000006443">
    <property type="component" value="Unassembled WGS sequence"/>
</dbReference>
<protein>
    <submittedName>
        <fullName evidence="1">Uncharacterized protein</fullName>
    </submittedName>
</protein>
<reference evidence="1 2" key="1">
    <citation type="submission" date="2009-02" db="EMBL/GenBank/DDBJ databases">
        <title>Sequencing of the draft genome and assembly of Dethiobacter alkaliphilus AHT 1.</title>
        <authorList>
            <consortium name="US DOE Joint Genome Institute (JGI-PGF)"/>
            <person name="Lucas S."/>
            <person name="Copeland A."/>
            <person name="Lapidus A."/>
            <person name="Glavina del Rio T."/>
            <person name="Dalin E."/>
            <person name="Tice H."/>
            <person name="Bruce D."/>
            <person name="Goodwin L."/>
            <person name="Pitluck S."/>
            <person name="Larimer F."/>
            <person name="Land M.L."/>
            <person name="Hauser L."/>
            <person name="Muyzer G."/>
        </authorList>
    </citation>
    <scope>NUCLEOTIDE SEQUENCE [LARGE SCALE GENOMIC DNA]</scope>
    <source>
        <strain evidence="1 2">AHT 1</strain>
    </source>
</reference>
<dbReference type="RefSeq" id="WP_008515059.1">
    <property type="nucleotide sequence ID" value="NZ_ACJM01000003.1"/>
</dbReference>
<evidence type="ECO:0000313" key="1">
    <source>
        <dbReference type="EMBL" id="EEG78363.1"/>
    </source>
</evidence>
<evidence type="ECO:0000313" key="2">
    <source>
        <dbReference type="Proteomes" id="UP000006443"/>
    </source>
</evidence>
<proteinExistence type="predicted"/>
<comment type="caution">
    <text evidence="1">The sequence shown here is derived from an EMBL/GenBank/DDBJ whole genome shotgun (WGS) entry which is preliminary data.</text>
</comment>
<dbReference type="EMBL" id="ACJM01000003">
    <property type="protein sequence ID" value="EEG78363.1"/>
    <property type="molecule type" value="Genomic_DNA"/>
</dbReference>
<dbReference type="STRING" id="555088.DealDRAFT_0778"/>
<gene>
    <name evidence="1" type="ORF">DealDRAFT_0778</name>
</gene>
<dbReference type="AlphaFoldDB" id="C0GE69"/>
<sequence length="154" mass="17695">MNKLERRDDFFKGAVAGMIGAVVKYGFNELIQFLQIAKYENNATAITLVFTQYERSLLFWTIGFIHALLIGAFFGVIIAFIFDYIFTEKYYYLKGIAIGIGIYFFNFGVMAKVFNYPADIATLPGDVMSMFLSLVIYAVVTVYALKRLEFFRRI</sequence>
<dbReference type="OrthoDB" id="1798220at2"/>
<name>C0GE69_DETAL</name>